<accession>A0A3P5ZQA5</accession>
<name>A0A3P5ZQA5_BRACM</name>
<sequence>MWLASKSGVYSANAALLASVSGIMLPPGTGRRHLSMDRLGHMDSKKPLHLREQRFGRCGDPH</sequence>
<organism evidence="1">
    <name type="scientific">Brassica campestris</name>
    <name type="common">Field mustard</name>
    <dbReference type="NCBI Taxonomy" id="3711"/>
    <lineage>
        <taxon>Eukaryota</taxon>
        <taxon>Viridiplantae</taxon>
        <taxon>Streptophyta</taxon>
        <taxon>Embryophyta</taxon>
        <taxon>Tracheophyta</taxon>
        <taxon>Spermatophyta</taxon>
        <taxon>Magnoliopsida</taxon>
        <taxon>eudicotyledons</taxon>
        <taxon>Gunneridae</taxon>
        <taxon>Pentapetalae</taxon>
        <taxon>rosids</taxon>
        <taxon>malvids</taxon>
        <taxon>Brassicales</taxon>
        <taxon>Brassicaceae</taxon>
        <taxon>Brassiceae</taxon>
        <taxon>Brassica</taxon>
    </lineage>
</organism>
<dbReference type="AlphaFoldDB" id="A0A3P5ZQA5"/>
<reference evidence="1" key="1">
    <citation type="submission" date="2018-11" db="EMBL/GenBank/DDBJ databases">
        <authorList>
            <consortium name="Genoscope - CEA"/>
            <person name="William W."/>
        </authorList>
    </citation>
    <scope>NUCLEOTIDE SEQUENCE</scope>
</reference>
<evidence type="ECO:0000313" key="1">
    <source>
        <dbReference type="EMBL" id="VDC77674.1"/>
    </source>
</evidence>
<protein>
    <submittedName>
        <fullName evidence="1">Uncharacterized protein</fullName>
    </submittedName>
</protein>
<gene>
    <name evidence="1" type="ORF">BRAA01T04176Z</name>
</gene>
<dbReference type="EMBL" id="LR031571">
    <property type="protein sequence ID" value="VDC77674.1"/>
    <property type="molecule type" value="Genomic_DNA"/>
</dbReference>
<proteinExistence type="predicted"/>